<feature type="domain" description="Signal transduction histidine kinase subgroup 3 dimerisation and phosphoacceptor" evidence="6">
    <location>
        <begin position="561"/>
        <end position="627"/>
    </location>
</feature>
<accession>A0ABS7QT65</accession>
<feature type="region of interest" description="Disordered" evidence="4">
    <location>
        <begin position="358"/>
        <end position="386"/>
    </location>
</feature>
<dbReference type="PANTHER" id="PTHR24421">
    <property type="entry name" value="NITRATE/NITRITE SENSOR PROTEIN NARX-RELATED"/>
    <property type="match status" value="1"/>
</dbReference>
<dbReference type="Gene3D" id="1.20.5.1930">
    <property type="match status" value="2"/>
</dbReference>
<evidence type="ECO:0000256" key="3">
    <source>
        <dbReference type="ARBA" id="ARBA00023012"/>
    </source>
</evidence>
<feature type="transmembrane region" description="Helical" evidence="5">
    <location>
        <begin position="487"/>
        <end position="509"/>
    </location>
</feature>
<keyword evidence="8" id="KW-1185">Reference proteome</keyword>
<evidence type="ECO:0000313" key="8">
    <source>
        <dbReference type="Proteomes" id="UP001198565"/>
    </source>
</evidence>
<name>A0ABS7QT65_9ACTN</name>
<dbReference type="Proteomes" id="UP001198565">
    <property type="component" value="Unassembled WGS sequence"/>
</dbReference>
<comment type="caution">
    <text evidence="7">The sequence shown here is derived from an EMBL/GenBank/DDBJ whole genome shotgun (WGS) entry which is preliminary data.</text>
</comment>
<evidence type="ECO:0000256" key="2">
    <source>
        <dbReference type="ARBA" id="ARBA00022777"/>
    </source>
</evidence>
<organism evidence="7 8">
    <name type="scientific">Streptantibioticus parmotrematis</name>
    <dbReference type="NCBI Taxonomy" id="2873249"/>
    <lineage>
        <taxon>Bacteria</taxon>
        <taxon>Bacillati</taxon>
        <taxon>Actinomycetota</taxon>
        <taxon>Actinomycetes</taxon>
        <taxon>Kitasatosporales</taxon>
        <taxon>Streptomycetaceae</taxon>
        <taxon>Streptantibioticus</taxon>
    </lineage>
</organism>
<keyword evidence="1" id="KW-0808">Transferase</keyword>
<dbReference type="InterPro" id="IPR011712">
    <property type="entry name" value="Sig_transdc_His_kin_sub3_dim/P"/>
</dbReference>
<dbReference type="InterPro" id="IPR050482">
    <property type="entry name" value="Sensor_HK_TwoCompSys"/>
</dbReference>
<sequence>MRLAVAATIAVVVGFCAIDAAFVVQERPSTVALCTAMACFAGILATQLIHSFPRLVPLPPRARYATLGLQAVLSFVPYFFFGQAFIGMPPLLAASMLLVLPPVTAWPLFTAVTAGNVAVVFLLGDGYDIAWLGVEMLMNTLIVFGLSKLTDLVAEVHRSRTELTRLAVTTERLRFARDLHDLLGYSLSTITLKCELANRLVPRDTTRAQHELTEILHTSRQALADVRTVARGYRQMNLADEAETARTTLAATQIHTTLRIDSRPLPPDVDTVLATVLREGLTNMLRHSKAEHCAITTTHTKDTIRLHLTNDGAAGQPDRGPADSDSGSGLGNLTTRVARLGGTVTARHADDWFHLTAELPLRPERPGGDSERGQRRPRPVQQPATLAPRTATTLVVAALCAYLFQGATYMYQSKFPAEKLTWAVVTLTAGVLLQARQSFPRVPSSRPLRHPLATLTAQIALSFVPYAVFGAYWWGLPGLVAGTALLILPRATAWTVFGTADLLNLAILWDLGLHNFVTLLYIGCMAPMTGLVVFGLSRLKDLVVEVHRSRAELTRLAVTTERLRFARDLHDLLGYSLSTITLKCELANRLVPRDTTRAQQELAEILHTSRQALADVRTVARGYRQMSLADEAKAAHSMLTATGIRTTVDVTDTTLPTDTDTVLATVLREGLTNVLRHSKAEHCAISTAQAGGAIVLRLANDGASTATTAPSLTDQGSGIGNLTTRVSRLGGSLTAHHEDDWFHLTARIPLPVPATAGA</sequence>
<reference evidence="7 8" key="1">
    <citation type="submission" date="2021-08" db="EMBL/GenBank/DDBJ databases">
        <title>Streptomyces sp. PTM05 isolated from lichen.</title>
        <authorList>
            <person name="Somphong A."/>
            <person name="Phongsopitanun W."/>
            <person name="Tanasupawat S."/>
        </authorList>
    </citation>
    <scope>NUCLEOTIDE SEQUENCE [LARGE SCALE GENOMIC DNA]</scope>
    <source>
        <strain evidence="7 8">Ptm05</strain>
    </source>
</reference>
<dbReference type="CDD" id="cd16917">
    <property type="entry name" value="HATPase_UhpB-NarQ-NarX-like"/>
    <property type="match status" value="2"/>
</dbReference>
<dbReference type="PANTHER" id="PTHR24421:SF63">
    <property type="entry name" value="SENSOR HISTIDINE KINASE DESK"/>
    <property type="match status" value="1"/>
</dbReference>
<keyword evidence="5" id="KW-0812">Transmembrane</keyword>
<feature type="region of interest" description="Disordered" evidence="4">
    <location>
        <begin position="310"/>
        <end position="333"/>
    </location>
</feature>
<evidence type="ECO:0000313" key="7">
    <source>
        <dbReference type="EMBL" id="MBY8886386.1"/>
    </source>
</evidence>
<evidence type="ECO:0000256" key="1">
    <source>
        <dbReference type="ARBA" id="ARBA00022679"/>
    </source>
</evidence>
<evidence type="ECO:0000256" key="4">
    <source>
        <dbReference type="SAM" id="MobiDB-lite"/>
    </source>
</evidence>
<evidence type="ECO:0000259" key="6">
    <source>
        <dbReference type="Pfam" id="PF07730"/>
    </source>
</evidence>
<feature type="transmembrane region" description="Helical" evidence="5">
    <location>
        <begin position="451"/>
        <end position="475"/>
    </location>
</feature>
<feature type="domain" description="Signal transduction histidine kinase subgroup 3 dimerisation and phosphoacceptor" evidence="6">
    <location>
        <begin position="171"/>
        <end position="236"/>
    </location>
</feature>
<feature type="transmembrane region" description="Helical" evidence="5">
    <location>
        <begin position="386"/>
        <end position="408"/>
    </location>
</feature>
<dbReference type="EMBL" id="JAINVZ010000010">
    <property type="protein sequence ID" value="MBY8886386.1"/>
    <property type="molecule type" value="Genomic_DNA"/>
</dbReference>
<dbReference type="SUPFAM" id="SSF55874">
    <property type="entry name" value="ATPase domain of HSP90 chaperone/DNA topoisomerase II/histidine kinase"/>
    <property type="match status" value="2"/>
</dbReference>
<feature type="transmembrane region" description="Helical" evidence="5">
    <location>
        <begin position="30"/>
        <end position="52"/>
    </location>
</feature>
<keyword evidence="5" id="KW-1133">Transmembrane helix</keyword>
<dbReference type="Gene3D" id="3.30.565.10">
    <property type="entry name" value="Histidine kinase-like ATPase, C-terminal domain"/>
    <property type="match status" value="2"/>
</dbReference>
<feature type="transmembrane region" description="Helical" evidence="5">
    <location>
        <begin position="106"/>
        <end position="124"/>
    </location>
</feature>
<feature type="transmembrane region" description="Helical" evidence="5">
    <location>
        <begin position="516"/>
        <end position="536"/>
    </location>
</feature>
<dbReference type="Pfam" id="PF07730">
    <property type="entry name" value="HisKA_3"/>
    <property type="match status" value="2"/>
</dbReference>
<protein>
    <recommendedName>
        <fullName evidence="6">Signal transduction histidine kinase subgroup 3 dimerisation and phosphoacceptor domain-containing protein</fullName>
    </recommendedName>
</protein>
<gene>
    <name evidence="7" type="ORF">K7472_16145</name>
</gene>
<proteinExistence type="predicted"/>
<feature type="transmembrane region" description="Helical" evidence="5">
    <location>
        <begin position="64"/>
        <end position="86"/>
    </location>
</feature>
<evidence type="ECO:0000256" key="5">
    <source>
        <dbReference type="SAM" id="Phobius"/>
    </source>
</evidence>
<keyword evidence="2" id="KW-0418">Kinase</keyword>
<dbReference type="RefSeq" id="WP_222978558.1">
    <property type="nucleotide sequence ID" value="NZ_JAINVZ010000010.1"/>
</dbReference>
<keyword evidence="3" id="KW-0902">Two-component regulatory system</keyword>
<dbReference type="InterPro" id="IPR036890">
    <property type="entry name" value="HATPase_C_sf"/>
</dbReference>
<feature type="compositionally biased region" description="Basic and acidic residues" evidence="4">
    <location>
        <begin position="361"/>
        <end position="374"/>
    </location>
</feature>
<keyword evidence="5" id="KW-0472">Membrane</keyword>